<evidence type="ECO:0000313" key="7">
    <source>
        <dbReference type="EMBL" id="KAB7503385.1"/>
    </source>
</evidence>
<organism evidence="7 8">
    <name type="scientific">Armadillidium nasatum</name>
    <dbReference type="NCBI Taxonomy" id="96803"/>
    <lineage>
        <taxon>Eukaryota</taxon>
        <taxon>Metazoa</taxon>
        <taxon>Ecdysozoa</taxon>
        <taxon>Arthropoda</taxon>
        <taxon>Crustacea</taxon>
        <taxon>Multicrustacea</taxon>
        <taxon>Malacostraca</taxon>
        <taxon>Eumalacostraca</taxon>
        <taxon>Peracarida</taxon>
        <taxon>Isopoda</taxon>
        <taxon>Oniscidea</taxon>
        <taxon>Crinocheta</taxon>
        <taxon>Armadillidiidae</taxon>
        <taxon>Armadillidium</taxon>
    </lineage>
</organism>
<dbReference type="InterPro" id="IPR015659">
    <property type="entry name" value="Proline_oxidase"/>
</dbReference>
<dbReference type="GO" id="GO:0005739">
    <property type="term" value="C:mitochondrion"/>
    <property type="evidence" value="ECO:0007669"/>
    <property type="project" value="TreeGrafter"/>
</dbReference>
<keyword evidence="3 5" id="KW-0560">Oxidoreductase</keyword>
<evidence type="ECO:0000313" key="8">
    <source>
        <dbReference type="Proteomes" id="UP000326759"/>
    </source>
</evidence>
<dbReference type="Gene3D" id="3.20.20.220">
    <property type="match status" value="1"/>
</dbReference>
<name>A0A5N5TE51_9CRUS</name>
<proteinExistence type="inferred from homology"/>
<gene>
    <name evidence="7" type="ORF">Anas_11718</name>
</gene>
<sequence length="110" mass="12722">MERKDLEESLPRLAHIGDLCSNLKVILAIDAEYTYVNPAINLLAISLMSAFNNDLPVIWNTYQGYLKNSKYWLSHDLEMTQRLKVSFGTKIVRGAYLEREKEYSLINKLP</sequence>
<comment type="caution">
    <text evidence="7">The sequence shown here is derived from an EMBL/GenBank/DDBJ whole genome shotgun (WGS) entry which is preliminary data.</text>
</comment>
<dbReference type="PANTHER" id="PTHR13914:SF0">
    <property type="entry name" value="PROLINE DEHYDROGENASE 1, MITOCHONDRIAL"/>
    <property type="match status" value="1"/>
</dbReference>
<dbReference type="PANTHER" id="PTHR13914">
    <property type="entry name" value="PROLINE OXIDASE"/>
    <property type="match status" value="1"/>
</dbReference>
<dbReference type="InterPro" id="IPR002872">
    <property type="entry name" value="Proline_DH_dom"/>
</dbReference>
<dbReference type="GO" id="GO:0004657">
    <property type="term" value="F:proline dehydrogenase activity"/>
    <property type="evidence" value="ECO:0007669"/>
    <property type="project" value="UniProtKB-EC"/>
</dbReference>
<comment type="pathway">
    <text evidence="1">Amino-acid degradation; L-proline degradation into L-glutamate; L-glutamate from L-proline: step 1/2.</text>
</comment>
<keyword evidence="5" id="KW-0274">FAD</keyword>
<comment type="cofactor">
    <cofactor evidence="5">
        <name>FAD</name>
        <dbReference type="ChEBI" id="CHEBI:57692"/>
    </cofactor>
</comment>
<reference evidence="7 8" key="1">
    <citation type="journal article" date="2019" name="PLoS Biol.">
        <title>Sex chromosomes control vertical transmission of feminizing Wolbachia symbionts in an isopod.</title>
        <authorList>
            <person name="Becking T."/>
            <person name="Chebbi M.A."/>
            <person name="Giraud I."/>
            <person name="Moumen B."/>
            <person name="Laverre T."/>
            <person name="Caubet Y."/>
            <person name="Peccoud J."/>
            <person name="Gilbert C."/>
            <person name="Cordaux R."/>
        </authorList>
    </citation>
    <scope>NUCLEOTIDE SEQUENCE [LARGE SCALE GENOMIC DNA]</scope>
    <source>
        <strain evidence="7">ANa2</strain>
        <tissue evidence="7">Whole body excluding digestive tract and cuticle</tissue>
    </source>
</reference>
<comment type="similarity">
    <text evidence="2 5">Belongs to the proline oxidase family.</text>
</comment>
<evidence type="ECO:0000256" key="2">
    <source>
        <dbReference type="ARBA" id="ARBA00005869"/>
    </source>
</evidence>
<evidence type="ECO:0000259" key="6">
    <source>
        <dbReference type="Pfam" id="PF01619"/>
    </source>
</evidence>
<comment type="function">
    <text evidence="5">Converts proline to delta-1-pyrroline-5-carboxylate.</text>
</comment>
<comment type="catalytic activity">
    <reaction evidence="5">
        <text>L-proline + a quinone = (S)-1-pyrroline-5-carboxylate + a quinol + H(+)</text>
        <dbReference type="Rhea" id="RHEA:23784"/>
        <dbReference type="ChEBI" id="CHEBI:15378"/>
        <dbReference type="ChEBI" id="CHEBI:17388"/>
        <dbReference type="ChEBI" id="CHEBI:24646"/>
        <dbReference type="ChEBI" id="CHEBI:60039"/>
        <dbReference type="ChEBI" id="CHEBI:132124"/>
        <dbReference type="EC" id="1.5.5.2"/>
    </reaction>
</comment>
<feature type="domain" description="Proline dehydrogenase" evidence="6">
    <location>
        <begin position="10"/>
        <end position="104"/>
    </location>
</feature>
<dbReference type="Pfam" id="PF01619">
    <property type="entry name" value="Pro_dh"/>
    <property type="match status" value="1"/>
</dbReference>
<evidence type="ECO:0000256" key="4">
    <source>
        <dbReference type="ARBA" id="ARBA00023062"/>
    </source>
</evidence>
<dbReference type="SUPFAM" id="SSF51730">
    <property type="entry name" value="FAD-linked oxidoreductase"/>
    <property type="match status" value="1"/>
</dbReference>
<accession>A0A5N5TE51</accession>
<dbReference type="AlphaFoldDB" id="A0A5N5TE51"/>
<dbReference type="Proteomes" id="UP000326759">
    <property type="component" value="Unassembled WGS sequence"/>
</dbReference>
<evidence type="ECO:0000256" key="1">
    <source>
        <dbReference type="ARBA" id="ARBA00004739"/>
    </source>
</evidence>
<feature type="non-terminal residue" evidence="7">
    <location>
        <position position="110"/>
    </location>
</feature>
<dbReference type="EC" id="1.5.5.2" evidence="5"/>
<dbReference type="InterPro" id="IPR029041">
    <property type="entry name" value="FAD-linked_oxidoreductase-like"/>
</dbReference>
<evidence type="ECO:0000256" key="5">
    <source>
        <dbReference type="RuleBase" id="RU364054"/>
    </source>
</evidence>
<dbReference type="GO" id="GO:0071949">
    <property type="term" value="F:FAD binding"/>
    <property type="evidence" value="ECO:0007669"/>
    <property type="project" value="TreeGrafter"/>
</dbReference>
<dbReference type="OrthoDB" id="5464at2759"/>
<evidence type="ECO:0000256" key="3">
    <source>
        <dbReference type="ARBA" id="ARBA00023002"/>
    </source>
</evidence>
<dbReference type="EMBL" id="SEYY01005238">
    <property type="protein sequence ID" value="KAB7503385.1"/>
    <property type="molecule type" value="Genomic_DNA"/>
</dbReference>
<keyword evidence="4 5" id="KW-0642">Proline metabolism</keyword>
<keyword evidence="8" id="KW-1185">Reference proteome</keyword>
<keyword evidence="5" id="KW-0285">Flavoprotein</keyword>
<protein>
    <recommendedName>
        <fullName evidence="5">Proline dehydrogenase</fullName>
        <ecNumber evidence="5">1.5.5.2</ecNumber>
    </recommendedName>
</protein>
<dbReference type="GO" id="GO:0010133">
    <property type="term" value="P:L-proline catabolic process to L-glutamate"/>
    <property type="evidence" value="ECO:0007669"/>
    <property type="project" value="TreeGrafter"/>
</dbReference>